<reference evidence="1 2" key="1">
    <citation type="submission" date="2022-08" db="EMBL/GenBank/DDBJ databases">
        <title>Polyphasic taxonomy analysis of Qipengyuania sp.RS5-5.</title>
        <authorList>
            <person name="Xamxidin M."/>
            <person name="Wu M."/>
        </authorList>
    </citation>
    <scope>NUCLEOTIDE SEQUENCE [LARGE SCALE GENOMIC DNA]</scope>
    <source>
        <strain evidence="1 2">RS5-5</strain>
    </source>
</reference>
<accession>A0ABT1XVV2</accession>
<gene>
    <name evidence="1" type="ORF">NSO95_11420</name>
</gene>
<dbReference type="RefSeq" id="WP_257596389.1">
    <property type="nucleotide sequence ID" value="NZ_JANKHH010000006.1"/>
</dbReference>
<organism evidence="1 2">
    <name type="scientific">Parerythrobacter lacustris</name>
    <dbReference type="NCBI Taxonomy" id="2969984"/>
    <lineage>
        <taxon>Bacteria</taxon>
        <taxon>Pseudomonadati</taxon>
        <taxon>Pseudomonadota</taxon>
        <taxon>Alphaproteobacteria</taxon>
        <taxon>Sphingomonadales</taxon>
        <taxon>Erythrobacteraceae</taxon>
        <taxon>Parerythrobacter</taxon>
    </lineage>
</organism>
<name>A0ABT1XVV2_9SPHN</name>
<evidence type="ECO:0000313" key="2">
    <source>
        <dbReference type="Proteomes" id="UP001206067"/>
    </source>
</evidence>
<sequence>MEIESDKHSLTLKLDLTEFSHLVSFLMHAKFSADVDESVAGSPTMRALLENLLAATEGMEGASWLKASSSLYLVDENERGTQAPASFEILEHIARSETELENYLFPYRWLKRPAPRSRAIEVGRIVETIGPRHSQAQRGVWIDQWVNLDNGKVTVLVAWTQEHGVDEAPTTHAVIEQHDSSELKIIG</sequence>
<evidence type="ECO:0000313" key="1">
    <source>
        <dbReference type="EMBL" id="MCR2834557.1"/>
    </source>
</evidence>
<protein>
    <submittedName>
        <fullName evidence="1">Uncharacterized protein</fullName>
    </submittedName>
</protein>
<comment type="caution">
    <text evidence="1">The sequence shown here is derived from an EMBL/GenBank/DDBJ whole genome shotgun (WGS) entry which is preliminary data.</text>
</comment>
<dbReference type="Proteomes" id="UP001206067">
    <property type="component" value="Unassembled WGS sequence"/>
</dbReference>
<dbReference type="EMBL" id="JANKHH010000006">
    <property type="protein sequence ID" value="MCR2834557.1"/>
    <property type="molecule type" value="Genomic_DNA"/>
</dbReference>
<proteinExistence type="predicted"/>
<keyword evidence="2" id="KW-1185">Reference proteome</keyword>